<name>A0A074J8J4_9RHOB</name>
<dbReference type="STRING" id="1353528.DT23_06790"/>
<dbReference type="OrthoDB" id="7203640at2"/>
<protein>
    <recommendedName>
        <fullName evidence="3">Glycosyl transferase family 2</fullName>
    </recommendedName>
</protein>
<reference evidence="1 2" key="1">
    <citation type="journal article" date="2015" name="Antonie Van Leeuwenhoek">
        <title>Thioclava indica sp. nov., isolated from surface seawater of the Indian Ocean.</title>
        <authorList>
            <person name="Liu Y."/>
            <person name="Lai Q."/>
            <person name="Du J."/>
            <person name="Xu H."/>
            <person name="Jiang L."/>
            <person name="Shao Z."/>
        </authorList>
    </citation>
    <scope>NUCLEOTIDE SEQUENCE [LARGE SCALE GENOMIC DNA]</scope>
    <source>
        <strain evidence="1 2">DT23-4</strain>
    </source>
</reference>
<dbReference type="Pfam" id="PF13704">
    <property type="entry name" value="Glyco_tranf_2_4"/>
    <property type="match status" value="1"/>
</dbReference>
<keyword evidence="2" id="KW-1185">Reference proteome</keyword>
<gene>
    <name evidence="1" type="ORF">DT23_06790</name>
</gene>
<proteinExistence type="predicted"/>
<dbReference type="AlphaFoldDB" id="A0A074J8J4"/>
<dbReference type="EMBL" id="AUNB01000062">
    <property type="protein sequence ID" value="KEO53871.1"/>
    <property type="molecule type" value="Genomic_DNA"/>
</dbReference>
<evidence type="ECO:0008006" key="3">
    <source>
        <dbReference type="Google" id="ProtNLM"/>
    </source>
</evidence>
<sequence>MTQDTQMPSWGVVSTVDEPAPLVAAFVAHHLAAGAREVHVFCDRPNPEAEALLADVDGAHVHQSGEDGWERGWRKKRPARHQGRQKYNATRILNETKLDWLVHCDADEYVRVERPLEWELEKTGPQKAWIRFEVDERCYLDAAPGATIFEGAFRRKWDGFEKEGLLFYGTRKRFLNRGVGGHIAGKPIVRSGHGYAIGVHFPLSHWDSKVNDLPYRPSYNARLLHFDGLTPLHYILKMLRRATTKVKGEPVPYVGPRTAQFSAAADFADDPEGLRDLWWQVQGLRDYEAAELEEHGLLTRPDVPIVGEVNALFGDKVDLSPAAFDRALIMHEADLIGRLDETFGFDPTPLMSA</sequence>
<accession>A0A074J8J4</accession>
<dbReference type="Proteomes" id="UP000027471">
    <property type="component" value="Unassembled WGS sequence"/>
</dbReference>
<dbReference type="RefSeq" id="WP_051697349.1">
    <property type="nucleotide sequence ID" value="NZ_AUNB01000062.1"/>
</dbReference>
<dbReference type="eggNOG" id="ENOG502Z8VQ">
    <property type="taxonomic scope" value="Bacteria"/>
</dbReference>
<organism evidence="1 2">
    <name type="scientific">Thioclava indica</name>
    <dbReference type="NCBI Taxonomy" id="1353528"/>
    <lineage>
        <taxon>Bacteria</taxon>
        <taxon>Pseudomonadati</taxon>
        <taxon>Pseudomonadota</taxon>
        <taxon>Alphaproteobacteria</taxon>
        <taxon>Rhodobacterales</taxon>
        <taxon>Paracoccaceae</taxon>
        <taxon>Thioclava</taxon>
    </lineage>
</organism>
<evidence type="ECO:0000313" key="2">
    <source>
        <dbReference type="Proteomes" id="UP000027471"/>
    </source>
</evidence>
<evidence type="ECO:0000313" key="1">
    <source>
        <dbReference type="EMBL" id="KEO53871.1"/>
    </source>
</evidence>
<comment type="caution">
    <text evidence="1">The sequence shown here is derived from an EMBL/GenBank/DDBJ whole genome shotgun (WGS) entry which is preliminary data.</text>
</comment>